<dbReference type="InterPro" id="IPR050482">
    <property type="entry name" value="Sensor_HK_TwoCompSys"/>
</dbReference>
<name>A0A2I0SLL6_9ACTN</name>
<dbReference type="InterPro" id="IPR003594">
    <property type="entry name" value="HATPase_dom"/>
</dbReference>
<dbReference type="OrthoDB" id="227596at2"/>
<sequence length="499" mass="51315">MLHLTGFGHRGNVDPARVLRQDALLAGVLLVLDTAVALTLHTDGRRPDALGWTLLIAAHVPAVLRRSAPLAAFLALVVCVAPYHALDFDHSATVLVSMTMLFTVAVTGRPLRSLLIGGGVIGIVLTVKFGQGATEGTQALRAAGWIVAFIVLGVYVRVHGQYFASVVERAERAERTREEEARRRVAEERLRIARDLHDLLAHSITLIGVQTSVAAHVLAADPDRLDRAAVAGALDDIAETCRTARGELRTTLEVLRDGEHGGEGRGPLPGLDGVPDLVAAARAAGTKVEAQALTGADGVPSAVGAAAYRIVQEALTNAVRHAGPGAGVRVDLSADGRVLRVRVTDDGIGDAGGPPGFGLVGMRERARSVGGTVETGTRREGGFAVVAVLPLGTTEPEPGRRTEPESDRMPEQRPEPDRRARADGPAPSGVPAASGAPVSSGLPAPSGVPAAPAVPGTSWSGRDSGGVRGSGPVREPGDVGGVRAAGPVAGAEPGRGGTR</sequence>
<dbReference type="CDD" id="cd16917">
    <property type="entry name" value="HATPase_UhpB-NarQ-NarX-like"/>
    <property type="match status" value="1"/>
</dbReference>
<dbReference type="GO" id="GO:0046983">
    <property type="term" value="F:protein dimerization activity"/>
    <property type="evidence" value="ECO:0007669"/>
    <property type="project" value="InterPro"/>
</dbReference>
<evidence type="ECO:0000256" key="1">
    <source>
        <dbReference type="ARBA" id="ARBA00000085"/>
    </source>
</evidence>
<dbReference type="InterPro" id="IPR036890">
    <property type="entry name" value="HATPase_C_sf"/>
</dbReference>
<keyword evidence="10" id="KW-1133">Transmembrane helix</keyword>
<keyword evidence="6 12" id="KW-0418">Kinase</keyword>
<dbReference type="GO" id="GO:0016020">
    <property type="term" value="C:membrane"/>
    <property type="evidence" value="ECO:0007669"/>
    <property type="project" value="InterPro"/>
</dbReference>
<feature type="compositionally biased region" description="Basic and acidic residues" evidence="9">
    <location>
        <begin position="397"/>
        <end position="422"/>
    </location>
</feature>
<dbReference type="EMBL" id="PJOS01000044">
    <property type="protein sequence ID" value="PKT70822.1"/>
    <property type="molecule type" value="Genomic_DNA"/>
</dbReference>
<organism evidence="12 13">
    <name type="scientific">Streptomyces populi</name>
    <dbReference type="NCBI Taxonomy" id="2058924"/>
    <lineage>
        <taxon>Bacteria</taxon>
        <taxon>Bacillati</taxon>
        <taxon>Actinomycetota</taxon>
        <taxon>Actinomycetes</taxon>
        <taxon>Kitasatosporales</taxon>
        <taxon>Streptomycetaceae</taxon>
        <taxon>Streptomyces</taxon>
    </lineage>
</organism>
<dbReference type="PANTHER" id="PTHR24421:SF10">
    <property type="entry name" value="NITRATE_NITRITE SENSOR PROTEIN NARQ"/>
    <property type="match status" value="1"/>
</dbReference>
<evidence type="ECO:0000256" key="3">
    <source>
        <dbReference type="ARBA" id="ARBA00022553"/>
    </source>
</evidence>
<feature type="transmembrane region" description="Helical" evidence="10">
    <location>
        <begin position="114"/>
        <end position="133"/>
    </location>
</feature>
<feature type="compositionally biased region" description="Low complexity" evidence="9">
    <location>
        <begin position="481"/>
        <end position="492"/>
    </location>
</feature>
<keyword evidence="10" id="KW-0472">Membrane</keyword>
<dbReference type="Pfam" id="PF02518">
    <property type="entry name" value="HATPase_c"/>
    <property type="match status" value="1"/>
</dbReference>
<dbReference type="InterPro" id="IPR011712">
    <property type="entry name" value="Sig_transdc_His_kin_sub3_dim/P"/>
</dbReference>
<keyword evidence="4" id="KW-0808">Transferase</keyword>
<accession>A0A2I0SLL6</accession>
<dbReference type="Gene3D" id="1.20.5.1930">
    <property type="match status" value="1"/>
</dbReference>
<keyword evidence="13" id="KW-1185">Reference proteome</keyword>
<protein>
    <recommendedName>
        <fullName evidence="2">histidine kinase</fullName>
        <ecNumber evidence="2">2.7.13.3</ecNumber>
    </recommendedName>
</protein>
<evidence type="ECO:0000256" key="7">
    <source>
        <dbReference type="ARBA" id="ARBA00022840"/>
    </source>
</evidence>
<dbReference type="SMART" id="SM00387">
    <property type="entry name" value="HATPase_c"/>
    <property type="match status" value="1"/>
</dbReference>
<keyword evidence="3" id="KW-0597">Phosphoprotein</keyword>
<evidence type="ECO:0000256" key="9">
    <source>
        <dbReference type="SAM" id="MobiDB-lite"/>
    </source>
</evidence>
<evidence type="ECO:0000259" key="11">
    <source>
        <dbReference type="SMART" id="SM00387"/>
    </source>
</evidence>
<evidence type="ECO:0000256" key="5">
    <source>
        <dbReference type="ARBA" id="ARBA00022741"/>
    </source>
</evidence>
<dbReference type="SUPFAM" id="SSF55874">
    <property type="entry name" value="ATPase domain of HSP90 chaperone/DNA topoisomerase II/histidine kinase"/>
    <property type="match status" value="1"/>
</dbReference>
<dbReference type="PANTHER" id="PTHR24421">
    <property type="entry name" value="NITRATE/NITRITE SENSOR PROTEIN NARX-RELATED"/>
    <property type="match status" value="1"/>
</dbReference>
<feature type="domain" description="Histidine kinase/HSP90-like ATPase" evidence="11">
    <location>
        <begin position="302"/>
        <end position="393"/>
    </location>
</feature>
<evidence type="ECO:0000256" key="4">
    <source>
        <dbReference type="ARBA" id="ARBA00022679"/>
    </source>
</evidence>
<dbReference type="Gene3D" id="3.30.565.10">
    <property type="entry name" value="Histidine kinase-like ATPase, C-terminal domain"/>
    <property type="match status" value="1"/>
</dbReference>
<keyword evidence="7" id="KW-0067">ATP-binding</keyword>
<evidence type="ECO:0000256" key="8">
    <source>
        <dbReference type="ARBA" id="ARBA00023012"/>
    </source>
</evidence>
<dbReference type="EC" id="2.7.13.3" evidence="2"/>
<evidence type="ECO:0000313" key="13">
    <source>
        <dbReference type="Proteomes" id="UP000236178"/>
    </source>
</evidence>
<keyword evidence="5" id="KW-0547">Nucleotide-binding</keyword>
<dbReference type="GO" id="GO:0000155">
    <property type="term" value="F:phosphorelay sensor kinase activity"/>
    <property type="evidence" value="ECO:0007669"/>
    <property type="project" value="InterPro"/>
</dbReference>
<gene>
    <name evidence="12" type="ORF">CW362_22410</name>
</gene>
<feature type="compositionally biased region" description="Low complexity" evidence="9">
    <location>
        <begin position="424"/>
        <end position="462"/>
    </location>
</feature>
<dbReference type="AlphaFoldDB" id="A0A2I0SLL6"/>
<evidence type="ECO:0000256" key="10">
    <source>
        <dbReference type="SAM" id="Phobius"/>
    </source>
</evidence>
<feature type="transmembrane region" description="Helical" evidence="10">
    <location>
        <begin position="23"/>
        <end position="42"/>
    </location>
</feature>
<comment type="catalytic activity">
    <reaction evidence="1">
        <text>ATP + protein L-histidine = ADP + protein N-phospho-L-histidine.</text>
        <dbReference type="EC" id="2.7.13.3"/>
    </reaction>
</comment>
<evidence type="ECO:0000256" key="6">
    <source>
        <dbReference type="ARBA" id="ARBA00022777"/>
    </source>
</evidence>
<evidence type="ECO:0000256" key="2">
    <source>
        <dbReference type="ARBA" id="ARBA00012438"/>
    </source>
</evidence>
<evidence type="ECO:0000313" key="12">
    <source>
        <dbReference type="EMBL" id="PKT70822.1"/>
    </source>
</evidence>
<dbReference type="Pfam" id="PF07730">
    <property type="entry name" value="HisKA_3"/>
    <property type="match status" value="1"/>
</dbReference>
<comment type="caution">
    <text evidence="12">The sequence shown here is derived from an EMBL/GenBank/DDBJ whole genome shotgun (WGS) entry which is preliminary data.</text>
</comment>
<keyword evidence="8" id="KW-0902">Two-component regulatory system</keyword>
<feature type="region of interest" description="Disordered" evidence="9">
    <location>
        <begin position="387"/>
        <end position="499"/>
    </location>
</feature>
<reference evidence="12 13" key="1">
    <citation type="submission" date="2017-12" db="EMBL/GenBank/DDBJ databases">
        <title>Streptomyces populusis sp. nov., a novel endophytic actinobacterium isolated from stems of Populus adenopoda Maxim.</title>
        <authorList>
            <person name="Wang Z."/>
        </authorList>
    </citation>
    <scope>NUCLEOTIDE SEQUENCE [LARGE SCALE GENOMIC DNA]</scope>
    <source>
        <strain evidence="12 13">A249</strain>
    </source>
</reference>
<feature type="transmembrane region" description="Helical" evidence="10">
    <location>
        <begin position="63"/>
        <end position="84"/>
    </location>
</feature>
<proteinExistence type="predicted"/>
<dbReference type="Proteomes" id="UP000236178">
    <property type="component" value="Unassembled WGS sequence"/>
</dbReference>
<dbReference type="GO" id="GO:0005524">
    <property type="term" value="F:ATP binding"/>
    <property type="evidence" value="ECO:0007669"/>
    <property type="project" value="UniProtKB-KW"/>
</dbReference>
<keyword evidence="10" id="KW-0812">Transmembrane</keyword>
<feature type="transmembrane region" description="Helical" evidence="10">
    <location>
        <begin position="139"/>
        <end position="156"/>
    </location>
</feature>